<keyword evidence="2" id="KW-1185">Reference proteome</keyword>
<dbReference type="EMBL" id="MU003820">
    <property type="protein sequence ID" value="KAF2718777.1"/>
    <property type="molecule type" value="Genomic_DNA"/>
</dbReference>
<comment type="caution">
    <text evidence="1">The sequence shown here is derived from an EMBL/GenBank/DDBJ whole genome shotgun (WGS) entry which is preliminary data.</text>
</comment>
<gene>
    <name evidence="1" type="ORF">K431DRAFT_314692</name>
</gene>
<evidence type="ECO:0008006" key="3">
    <source>
        <dbReference type="Google" id="ProtNLM"/>
    </source>
</evidence>
<dbReference type="Proteomes" id="UP000799441">
    <property type="component" value="Unassembled WGS sequence"/>
</dbReference>
<dbReference type="AlphaFoldDB" id="A0A9P4Q683"/>
<sequence length="306" mass="32987">MAEAFGRSLLSEVDEVGLNEILQVVRARQDQRQSRVDDVEVGDTLVDEILRLNRKDASPNITELISPIPDNGASSLFYHLIATILSSPSANATIVLIDCDSSFSVTHLAEHFAAIILKDAGANATEGLAASIQHHLHHLHVLRPQSMASLLSSLEALPSYLLDAPVSHHSYDRTLALVAVHNFTSLAVSDGASLSSTAAFSAAVHSLSKALSFPPTVISTWNPASTSLPPPPLAGMRSRRLVVRREVVRKFPASISVEEALREKGDRWSVVSRGRFEISELGGRGWKEVFRVVGGMVMTIAAHPNG</sequence>
<protein>
    <recommendedName>
        <fullName evidence="3">DNA recombination and repair protein Rad51-like C-terminal domain-containing protein</fullName>
    </recommendedName>
</protein>
<dbReference type="OrthoDB" id="420422at2759"/>
<evidence type="ECO:0000313" key="2">
    <source>
        <dbReference type="Proteomes" id="UP000799441"/>
    </source>
</evidence>
<reference evidence="1" key="1">
    <citation type="journal article" date="2020" name="Stud. Mycol.">
        <title>101 Dothideomycetes genomes: a test case for predicting lifestyles and emergence of pathogens.</title>
        <authorList>
            <person name="Haridas S."/>
            <person name="Albert R."/>
            <person name="Binder M."/>
            <person name="Bloem J."/>
            <person name="Labutti K."/>
            <person name="Salamov A."/>
            <person name="Andreopoulos B."/>
            <person name="Baker S."/>
            <person name="Barry K."/>
            <person name="Bills G."/>
            <person name="Bluhm B."/>
            <person name="Cannon C."/>
            <person name="Castanera R."/>
            <person name="Culley D."/>
            <person name="Daum C."/>
            <person name="Ezra D."/>
            <person name="Gonzalez J."/>
            <person name="Henrissat B."/>
            <person name="Kuo A."/>
            <person name="Liang C."/>
            <person name="Lipzen A."/>
            <person name="Lutzoni F."/>
            <person name="Magnuson J."/>
            <person name="Mondo S."/>
            <person name="Nolan M."/>
            <person name="Ohm R."/>
            <person name="Pangilinan J."/>
            <person name="Park H.-J."/>
            <person name="Ramirez L."/>
            <person name="Alfaro M."/>
            <person name="Sun H."/>
            <person name="Tritt A."/>
            <person name="Yoshinaga Y."/>
            <person name="Zwiers L.-H."/>
            <person name="Turgeon B."/>
            <person name="Goodwin S."/>
            <person name="Spatafora J."/>
            <person name="Crous P."/>
            <person name="Grigoriev I."/>
        </authorList>
    </citation>
    <scope>NUCLEOTIDE SEQUENCE</scope>
    <source>
        <strain evidence="1">CBS 116435</strain>
    </source>
</reference>
<organism evidence="1 2">
    <name type="scientific">Polychaeton citri CBS 116435</name>
    <dbReference type="NCBI Taxonomy" id="1314669"/>
    <lineage>
        <taxon>Eukaryota</taxon>
        <taxon>Fungi</taxon>
        <taxon>Dikarya</taxon>
        <taxon>Ascomycota</taxon>
        <taxon>Pezizomycotina</taxon>
        <taxon>Dothideomycetes</taxon>
        <taxon>Dothideomycetidae</taxon>
        <taxon>Capnodiales</taxon>
        <taxon>Capnodiaceae</taxon>
        <taxon>Polychaeton</taxon>
    </lineage>
</organism>
<name>A0A9P4Q683_9PEZI</name>
<evidence type="ECO:0000313" key="1">
    <source>
        <dbReference type="EMBL" id="KAF2718777.1"/>
    </source>
</evidence>
<accession>A0A9P4Q683</accession>
<proteinExistence type="predicted"/>
<dbReference type="Gene3D" id="3.40.50.300">
    <property type="entry name" value="P-loop containing nucleotide triphosphate hydrolases"/>
    <property type="match status" value="1"/>
</dbReference>
<dbReference type="InterPro" id="IPR027417">
    <property type="entry name" value="P-loop_NTPase"/>
</dbReference>